<feature type="region of interest" description="Disordered" evidence="1">
    <location>
        <begin position="172"/>
        <end position="214"/>
    </location>
</feature>
<dbReference type="AlphaFoldDB" id="A0AAT9HKJ3"/>
<reference evidence="4" key="1">
    <citation type="submission" date="2024-06" db="EMBL/GenBank/DDBJ databases">
        <authorList>
            <consortium name="consrtm"/>
            <person name="Uemura M."/>
            <person name="Terahara T."/>
        </authorList>
    </citation>
    <scope>NUCLEOTIDE SEQUENCE</scope>
    <source>
        <strain evidence="4">KM77-8</strain>
    </source>
</reference>
<accession>A0AAT9HKJ3</accession>
<proteinExistence type="predicted"/>
<name>A0AAT9HKJ3_9ACTN</name>
<dbReference type="Pfam" id="PF00754">
    <property type="entry name" value="F5_F8_type_C"/>
    <property type="match status" value="1"/>
</dbReference>
<feature type="chain" id="PRO_5043905319" description="F5/8 type C domain-containing protein" evidence="2">
    <location>
        <begin position="32"/>
        <end position="214"/>
    </location>
</feature>
<evidence type="ECO:0000259" key="3">
    <source>
        <dbReference type="PROSITE" id="PS50022"/>
    </source>
</evidence>
<keyword evidence="2" id="KW-0732">Signal</keyword>
<dbReference type="EMBL" id="AP035768">
    <property type="protein sequence ID" value="BFO17793.1"/>
    <property type="molecule type" value="Genomic_DNA"/>
</dbReference>
<protein>
    <recommendedName>
        <fullName evidence="3">F5/8 type C domain-containing protein</fullName>
    </recommendedName>
</protein>
<evidence type="ECO:0000256" key="2">
    <source>
        <dbReference type="SAM" id="SignalP"/>
    </source>
</evidence>
<reference evidence="4" key="2">
    <citation type="submission" date="2024-07" db="EMBL/GenBank/DDBJ databases">
        <title>Streptomyces haneummycinica sp. nov., a new antibiotic-producing actinobacterium isolated from marine sediment.</title>
        <authorList>
            <person name="Uemura M."/>
            <person name="Hamada M."/>
            <person name="Hirano S."/>
            <person name="Kobayashi K."/>
            <person name="Ohshiro T."/>
            <person name="Kobayashi T."/>
            <person name="Terahara T."/>
        </authorList>
    </citation>
    <scope>NUCLEOTIDE SEQUENCE</scope>
    <source>
        <strain evidence="4">KM77-8</strain>
    </source>
</reference>
<dbReference type="Gene3D" id="2.60.120.260">
    <property type="entry name" value="Galactose-binding domain-like"/>
    <property type="match status" value="1"/>
</dbReference>
<feature type="signal peptide" evidence="2">
    <location>
        <begin position="1"/>
        <end position="31"/>
    </location>
</feature>
<dbReference type="SMART" id="SM00231">
    <property type="entry name" value="FA58C"/>
    <property type="match status" value="1"/>
</dbReference>
<feature type="compositionally biased region" description="Polar residues" evidence="1">
    <location>
        <begin position="202"/>
        <end position="214"/>
    </location>
</feature>
<evidence type="ECO:0000313" key="4">
    <source>
        <dbReference type="EMBL" id="BFO17793.1"/>
    </source>
</evidence>
<evidence type="ECO:0000256" key="1">
    <source>
        <dbReference type="SAM" id="MobiDB-lite"/>
    </source>
</evidence>
<dbReference type="PROSITE" id="PS50022">
    <property type="entry name" value="FA58C_3"/>
    <property type="match status" value="1"/>
</dbReference>
<sequence>MRRKRFGLRTITGLLLAGLVAVGLPSGTAGAAAPAARGPNLALGKSVTAGGSHAGYPAANVTDGSQLSYWEGPTGAFPQWISVDLGGTVEAEEVVLELPTSWEARTQTLTVEGSTDGSTFTSLSGTAAHRFDPGSGNTVTVGFTARDVRHIRVRVSANTGWNAAQLSEIEVYGDDNGGDPGSRRSTAPTCRWASPSKRPPQFTRSWPLTPTTVS</sequence>
<dbReference type="InterPro" id="IPR008979">
    <property type="entry name" value="Galactose-bd-like_sf"/>
</dbReference>
<dbReference type="SUPFAM" id="SSF49785">
    <property type="entry name" value="Galactose-binding domain-like"/>
    <property type="match status" value="1"/>
</dbReference>
<dbReference type="InterPro" id="IPR000421">
    <property type="entry name" value="FA58C"/>
</dbReference>
<organism evidence="4">
    <name type="scientific">Streptomyces haneummycinicus</name>
    <dbReference type="NCBI Taxonomy" id="3074435"/>
    <lineage>
        <taxon>Bacteria</taxon>
        <taxon>Bacillati</taxon>
        <taxon>Actinomycetota</taxon>
        <taxon>Actinomycetes</taxon>
        <taxon>Kitasatosporales</taxon>
        <taxon>Streptomycetaceae</taxon>
        <taxon>Streptomyces</taxon>
    </lineage>
</organism>
<feature type="domain" description="F5/8 type C" evidence="3">
    <location>
        <begin position="17"/>
        <end position="174"/>
    </location>
</feature>
<gene>
    <name evidence="4" type="ORF">SHKM778_41810</name>
</gene>